<dbReference type="AlphaFoldDB" id="A0A7S8CBE2"/>
<sequence>MSVWKAFSKSIYSFKHIGMFRMLPIGKAISHLFLLLFITSLPAIIYTSMMTSSLSEVVPKALNDFSNELVIKNGQLESTKEKVEIDGWTIKVDPLVELEETSSDSRKLILSNDSVHIFDGNNKPVQTFSYQLLGGNVTGDQISQYLESEKATFWIMLGIFFSIYYLFMTFLAFIKVTIFSWITTLIGTFSKRTIPFRFAFRIATYSLTIPTLLYMIFDMLQWVPPSIIGLAIQYGLYLLVITLSVNTLPKPKHKQTKAALN</sequence>
<dbReference type="Pfam" id="PF06691">
    <property type="entry name" value="DUF1189"/>
    <property type="match status" value="1"/>
</dbReference>
<proteinExistence type="predicted"/>
<keyword evidence="3" id="KW-1185">Reference proteome</keyword>
<accession>A0A7S8CBE2</accession>
<feature type="transmembrane region" description="Helical" evidence="1">
    <location>
        <begin position="153"/>
        <end position="186"/>
    </location>
</feature>
<organism evidence="2 3">
    <name type="scientific">Mangrovibacillus cuniculi</name>
    <dbReference type="NCBI Taxonomy" id="2593652"/>
    <lineage>
        <taxon>Bacteria</taxon>
        <taxon>Bacillati</taxon>
        <taxon>Bacillota</taxon>
        <taxon>Bacilli</taxon>
        <taxon>Bacillales</taxon>
        <taxon>Bacillaceae</taxon>
        <taxon>Mangrovibacillus</taxon>
    </lineage>
</organism>
<keyword evidence="1" id="KW-0472">Membrane</keyword>
<keyword evidence="1" id="KW-1133">Transmembrane helix</keyword>
<feature type="transmembrane region" description="Helical" evidence="1">
    <location>
        <begin position="223"/>
        <end position="245"/>
    </location>
</feature>
<feature type="transmembrane region" description="Helical" evidence="1">
    <location>
        <begin position="198"/>
        <end position="217"/>
    </location>
</feature>
<evidence type="ECO:0000313" key="3">
    <source>
        <dbReference type="Proteomes" id="UP000593626"/>
    </source>
</evidence>
<dbReference type="KEGG" id="mcui:G8O30_07915"/>
<dbReference type="Proteomes" id="UP000593626">
    <property type="component" value="Chromosome"/>
</dbReference>
<evidence type="ECO:0000256" key="1">
    <source>
        <dbReference type="SAM" id="Phobius"/>
    </source>
</evidence>
<dbReference type="RefSeq" id="WP_239674430.1">
    <property type="nucleotide sequence ID" value="NZ_CP049742.1"/>
</dbReference>
<keyword evidence="1" id="KW-0812">Transmembrane</keyword>
<protein>
    <submittedName>
        <fullName evidence="2">DUF1189 domain-containing protein</fullName>
    </submittedName>
</protein>
<reference evidence="2 3" key="1">
    <citation type="submission" date="2019-07" db="EMBL/GenBank/DDBJ databases">
        <title>Genome sequence of 2 isolates from Red Sea Mangroves.</title>
        <authorList>
            <person name="Sefrji F."/>
            <person name="Michoud G."/>
            <person name="Merlino G."/>
            <person name="Daffonchio D."/>
        </authorList>
    </citation>
    <scope>NUCLEOTIDE SEQUENCE [LARGE SCALE GENOMIC DNA]</scope>
    <source>
        <strain evidence="2 3">R1DC41</strain>
    </source>
</reference>
<name>A0A7S8CBE2_9BACI</name>
<gene>
    <name evidence="2" type="ORF">G8O30_07915</name>
</gene>
<evidence type="ECO:0000313" key="2">
    <source>
        <dbReference type="EMBL" id="QPC46892.1"/>
    </source>
</evidence>
<dbReference type="InterPro" id="IPR009574">
    <property type="entry name" value="DUF1189"/>
</dbReference>
<dbReference type="EMBL" id="CP049742">
    <property type="protein sequence ID" value="QPC46892.1"/>
    <property type="molecule type" value="Genomic_DNA"/>
</dbReference>